<keyword evidence="1" id="KW-1133">Transmembrane helix</keyword>
<evidence type="ECO:0000313" key="2">
    <source>
        <dbReference type="EMBL" id="CAE0476746.1"/>
    </source>
</evidence>
<protein>
    <submittedName>
        <fullName evidence="2">Uncharacterized protein</fullName>
    </submittedName>
</protein>
<dbReference type="InterPro" id="IPR052736">
    <property type="entry name" value="Stf3_sulfotransferase"/>
</dbReference>
<dbReference type="PANTHER" id="PTHR36451">
    <property type="entry name" value="PAPS-DEPENDENT SULFOTRANSFERASE STF3"/>
    <property type="match status" value="1"/>
</dbReference>
<dbReference type="Gene3D" id="3.40.50.300">
    <property type="entry name" value="P-loop containing nucleotide triphosphate hydrolases"/>
    <property type="match status" value="1"/>
</dbReference>
<dbReference type="InterPro" id="IPR027417">
    <property type="entry name" value="P-loop_NTPase"/>
</dbReference>
<proteinExistence type="predicted"/>
<evidence type="ECO:0000256" key="1">
    <source>
        <dbReference type="SAM" id="Phobius"/>
    </source>
</evidence>
<reference evidence="2" key="1">
    <citation type="submission" date="2021-01" db="EMBL/GenBank/DDBJ databases">
        <authorList>
            <person name="Corre E."/>
            <person name="Pelletier E."/>
            <person name="Niang G."/>
            <person name="Scheremetjew M."/>
            <person name="Finn R."/>
            <person name="Kale V."/>
            <person name="Holt S."/>
            <person name="Cochrane G."/>
            <person name="Meng A."/>
            <person name="Brown T."/>
            <person name="Cohen L."/>
        </authorList>
    </citation>
    <scope>NUCLEOTIDE SEQUENCE</scope>
    <source>
        <strain evidence="2">MM31A-1</strain>
    </source>
</reference>
<keyword evidence="1" id="KW-0472">Membrane</keyword>
<dbReference type="Pfam" id="PF13469">
    <property type="entry name" value="Sulfotransfer_3"/>
    <property type="match status" value="1"/>
</dbReference>
<keyword evidence="1" id="KW-0812">Transmembrane</keyword>
<gene>
    <name evidence="2" type="ORF">CDEB00056_LOCUS21599</name>
</gene>
<name>A0A7S3QGG2_9STRA</name>
<dbReference type="PANTHER" id="PTHR36451:SF1">
    <property type="entry name" value="OMEGA-HYDROXY-BETA-DIHYDROMENAQUINONE-9 SULFOTRANSFERASE STF3"/>
    <property type="match status" value="1"/>
</dbReference>
<sequence length="357" mass="42089">MNGFDIQSKCANDSSPITRSKNGLYNFNPEPAEILSGVLKNNPISGIMFSRLIRLLFNKRQSIDWWRYKHRIVGLIFMSVFNSFLSLVEGWYIISLYASRETRELIQQAKNDDQCPVFILGHPRTGTTLLHSLLALDEERFSIFDTFMVGFPHCFLSFERMGKFLFKNILSPTRPMDSMKLHFDLPQEDELGTNILSGCTVSPYNSIIFMREEEQYRKYQCFREGEVEAEDEKKWTHWFRYLIAKVKIRDLMRKRKKEEGRSPRQVLLKSPAHTGRVRLLLKNFPKAKFIFIHRNPYEVFLSGAHMASTTYGWWFLQQPSDSHLQEYILRQGEILHDEYFSSRELLDTHVSINYLLL</sequence>
<accession>A0A7S3QGG2</accession>
<dbReference type="EMBL" id="HBIO01028142">
    <property type="protein sequence ID" value="CAE0476746.1"/>
    <property type="molecule type" value="Transcribed_RNA"/>
</dbReference>
<dbReference type="SUPFAM" id="SSF52540">
    <property type="entry name" value="P-loop containing nucleoside triphosphate hydrolases"/>
    <property type="match status" value="1"/>
</dbReference>
<dbReference type="AlphaFoldDB" id="A0A7S3QGG2"/>
<organism evidence="2">
    <name type="scientific">Chaetoceros debilis</name>
    <dbReference type="NCBI Taxonomy" id="122233"/>
    <lineage>
        <taxon>Eukaryota</taxon>
        <taxon>Sar</taxon>
        <taxon>Stramenopiles</taxon>
        <taxon>Ochrophyta</taxon>
        <taxon>Bacillariophyta</taxon>
        <taxon>Coscinodiscophyceae</taxon>
        <taxon>Chaetocerotophycidae</taxon>
        <taxon>Chaetocerotales</taxon>
        <taxon>Chaetocerotaceae</taxon>
        <taxon>Chaetoceros</taxon>
    </lineage>
</organism>
<feature type="transmembrane region" description="Helical" evidence="1">
    <location>
        <begin position="72"/>
        <end position="94"/>
    </location>
</feature>